<protein>
    <submittedName>
        <fullName evidence="1">Uncharacterized protein</fullName>
    </submittedName>
</protein>
<dbReference type="EMBL" id="QMDV01000002">
    <property type="protein sequence ID" value="RAU82871.1"/>
    <property type="molecule type" value="Genomic_DNA"/>
</dbReference>
<reference evidence="1 2" key="1">
    <citation type="submission" date="2018-06" db="EMBL/GenBank/DDBJ databases">
        <authorList>
            <person name="Liu Z.-W."/>
        </authorList>
    </citation>
    <scope>NUCLEOTIDE SEQUENCE [LARGE SCALE GENOMIC DNA]</scope>
    <source>
        <strain evidence="1 2">2b14</strain>
    </source>
</reference>
<gene>
    <name evidence="1" type="ORF">DP923_06365</name>
</gene>
<dbReference type="RefSeq" id="WP_112305020.1">
    <property type="nucleotide sequence ID" value="NZ_QMDV01000002.1"/>
</dbReference>
<reference evidence="1 2" key="2">
    <citation type="submission" date="2018-07" db="EMBL/GenBank/DDBJ databases">
        <title>Pontibacter sp. 2b14 genomic sequence and assembly.</title>
        <authorList>
            <person name="Du Z.-J."/>
        </authorList>
    </citation>
    <scope>NUCLEOTIDE SEQUENCE [LARGE SCALE GENOMIC DNA]</scope>
    <source>
        <strain evidence="1 2">2b14</strain>
    </source>
</reference>
<proteinExistence type="predicted"/>
<evidence type="ECO:0000313" key="2">
    <source>
        <dbReference type="Proteomes" id="UP000251692"/>
    </source>
</evidence>
<evidence type="ECO:0000313" key="1">
    <source>
        <dbReference type="EMBL" id="RAU82871.1"/>
    </source>
</evidence>
<keyword evidence="2" id="KW-1185">Reference proteome</keyword>
<accession>A0A364REZ2</accession>
<organism evidence="1 2">
    <name type="scientific">Pontibacter arcticus</name>
    <dbReference type="NCBI Taxonomy" id="2080288"/>
    <lineage>
        <taxon>Bacteria</taxon>
        <taxon>Pseudomonadati</taxon>
        <taxon>Bacteroidota</taxon>
        <taxon>Cytophagia</taxon>
        <taxon>Cytophagales</taxon>
        <taxon>Hymenobacteraceae</taxon>
        <taxon>Pontibacter</taxon>
    </lineage>
</organism>
<dbReference type="Proteomes" id="UP000251692">
    <property type="component" value="Unassembled WGS sequence"/>
</dbReference>
<name>A0A364REZ2_9BACT</name>
<comment type="caution">
    <text evidence="1">The sequence shown here is derived from an EMBL/GenBank/DDBJ whole genome shotgun (WGS) entry which is preliminary data.</text>
</comment>
<sequence>MRGLGKSESLEVKKLESFLIYTLVFEPLLILPDQTCRCCFHRQLYFSLLALAGENTQQGQIFFEKPDESKV</sequence>
<dbReference type="AlphaFoldDB" id="A0A364REZ2"/>